<dbReference type="Proteomes" id="UP000505355">
    <property type="component" value="Chromosome"/>
</dbReference>
<gene>
    <name evidence="2" type="ORF">HQ865_20710</name>
</gene>
<dbReference type="KEGG" id="mmab:HQ865_20710"/>
<dbReference type="RefSeq" id="WP_173416733.1">
    <property type="nucleotide sequence ID" value="NZ_CP054139.1"/>
</dbReference>
<feature type="domain" description="HD" evidence="1">
    <location>
        <begin position="28"/>
        <end position="122"/>
    </location>
</feature>
<protein>
    <submittedName>
        <fullName evidence="2">HD domain-containing protein</fullName>
    </submittedName>
</protein>
<dbReference type="CDD" id="cd00077">
    <property type="entry name" value="HDc"/>
    <property type="match status" value="1"/>
</dbReference>
<dbReference type="SUPFAM" id="SSF109604">
    <property type="entry name" value="HD-domain/PDEase-like"/>
    <property type="match status" value="1"/>
</dbReference>
<evidence type="ECO:0000259" key="1">
    <source>
        <dbReference type="Pfam" id="PF01966"/>
    </source>
</evidence>
<keyword evidence="3" id="KW-1185">Reference proteome</keyword>
<dbReference type="InterPro" id="IPR006674">
    <property type="entry name" value="HD_domain"/>
</dbReference>
<dbReference type="Gene3D" id="1.10.3210.10">
    <property type="entry name" value="Hypothetical protein af1432"/>
    <property type="match status" value="1"/>
</dbReference>
<sequence length="193" mass="21989">MQFEQAGKYIIDKLSKELPAHLTYHSVEHVLDVYAAAEQIGKYEGISAVDMKLLLTAAWYHDSGFLKGARDHEEESCRIAKKALPDFGYTDADIEKICGMIMATKIPQAPQSHLEEILADADLDYLGRSDFFSIGDKLYNELSAFGIVHNADEWNQLQVRFLENHHYFTKSAITSRQQKKEEHLQQVKAKLKS</sequence>
<dbReference type="AlphaFoldDB" id="A0A7D4UNK7"/>
<accession>A0A7D4UNK7</accession>
<proteinExistence type="predicted"/>
<evidence type="ECO:0000313" key="3">
    <source>
        <dbReference type="Proteomes" id="UP000505355"/>
    </source>
</evidence>
<dbReference type="InterPro" id="IPR003607">
    <property type="entry name" value="HD/PDEase_dom"/>
</dbReference>
<organism evidence="2 3">
    <name type="scientific">Mucilaginibacter mali</name>
    <dbReference type="NCBI Taxonomy" id="2740462"/>
    <lineage>
        <taxon>Bacteria</taxon>
        <taxon>Pseudomonadati</taxon>
        <taxon>Bacteroidota</taxon>
        <taxon>Sphingobacteriia</taxon>
        <taxon>Sphingobacteriales</taxon>
        <taxon>Sphingobacteriaceae</taxon>
        <taxon>Mucilaginibacter</taxon>
    </lineage>
</organism>
<name>A0A7D4UNK7_9SPHI</name>
<reference evidence="2 3" key="1">
    <citation type="submission" date="2020-05" db="EMBL/GenBank/DDBJ databases">
        <title>Mucilaginibacter mali sp. nov.</title>
        <authorList>
            <person name="Kim H.S."/>
            <person name="Lee K.C."/>
            <person name="Suh M.K."/>
            <person name="Kim J.-S."/>
            <person name="Han K.-I."/>
            <person name="Eom M.K."/>
            <person name="Shin Y.K."/>
            <person name="Lee J.-S."/>
        </authorList>
    </citation>
    <scope>NUCLEOTIDE SEQUENCE [LARGE SCALE GENOMIC DNA]</scope>
    <source>
        <strain evidence="2 3">G2-14</strain>
    </source>
</reference>
<dbReference type="EMBL" id="CP054139">
    <property type="protein sequence ID" value="QKJ32081.1"/>
    <property type="molecule type" value="Genomic_DNA"/>
</dbReference>
<evidence type="ECO:0000313" key="2">
    <source>
        <dbReference type="EMBL" id="QKJ32081.1"/>
    </source>
</evidence>
<dbReference type="Pfam" id="PF01966">
    <property type="entry name" value="HD"/>
    <property type="match status" value="1"/>
</dbReference>